<evidence type="ECO:0000256" key="1">
    <source>
        <dbReference type="ARBA" id="ARBA00022490"/>
    </source>
</evidence>
<dbReference type="PANTHER" id="PTHR31760:SF0">
    <property type="entry name" value="S-ADENOSYL-L-METHIONINE-DEPENDENT METHYLTRANSFERASES SUPERFAMILY PROTEIN"/>
    <property type="match status" value="1"/>
</dbReference>
<dbReference type="RefSeq" id="WP_150027614.1">
    <property type="nucleotide sequence ID" value="NZ_JAAIMZ010000002.1"/>
</dbReference>
<keyword evidence="2 6" id="KW-0698">rRNA processing</keyword>
<sequence>MDEKFVCQLKEELKQIDVELTERQIEQFYNYYELLIHWNSMINLTAITQLDEVVTKHFVDSLSLKKIIVDIGQKSQSLIDVGTGAGFPGIPLKIAFPELKITLLDSLNKRVKFLNEVVETLQLDNITAVHGRAEDYGRDNVSRETFDICVSRAVANLSTLAEYCMPFVKVGGCFVPYKSGKLEEELSNGRGAVKKLSGEIEEIITFTLPNADERSLVKIRKTAPLNKKYPRKAGMPSKEPLR</sequence>
<comment type="similarity">
    <text evidence="6">Belongs to the methyltransferase superfamily. RNA methyltransferase RsmG family.</text>
</comment>
<feature type="binding site" evidence="6">
    <location>
        <position position="82"/>
    </location>
    <ligand>
        <name>S-adenosyl-L-methionine</name>
        <dbReference type="ChEBI" id="CHEBI:59789"/>
    </ligand>
</feature>
<dbReference type="GO" id="GO:0070043">
    <property type="term" value="F:rRNA (guanine-N7-)-methyltransferase activity"/>
    <property type="evidence" value="ECO:0007669"/>
    <property type="project" value="UniProtKB-UniRule"/>
</dbReference>
<dbReference type="NCBIfam" id="TIGR00138">
    <property type="entry name" value="rsmG_gidB"/>
    <property type="match status" value="1"/>
</dbReference>
<gene>
    <name evidence="6 7" type="primary">rsmG</name>
    <name evidence="7" type="ORF">PM006_00365</name>
</gene>
<evidence type="ECO:0000313" key="8">
    <source>
        <dbReference type="Proteomes" id="UP001300871"/>
    </source>
</evidence>
<proteinExistence type="inferred from homology"/>
<dbReference type="SUPFAM" id="SSF53335">
    <property type="entry name" value="S-adenosyl-L-methionine-dependent methyltransferases"/>
    <property type="match status" value="1"/>
</dbReference>
<protein>
    <recommendedName>
        <fullName evidence="6">Ribosomal RNA small subunit methyltransferase G</fullName>
        <ecNumber evidence="6">2.1.1.-</ecNumber>
    </recommendedName>
    <alternativeName>
        <fullName evidence="6">16S rRNA 7-methylguanosine methyltransferase</fullName>
        <shortName evidence="6">16S rRNA m7G methyltransferase</shortName>
    </alternativeName>
</protein>
<dbReference type="EMBL" id="JAQLGM010000001">
    <property type="protein sequence ID" value="MDB1998662.1"/>
    <property type="molecule type" value="Genomic_DNA"/>
</dbReference>
<dbReference type="GO" id="GO:0005829">
    <property type="term" value="C:cytosol"/>
    <property type="evidence" value="ECO:0007669"/>
    <property type="project" value="TreeGrafter"/>
</dbReference>
<keyword evidence="1 6" id="KW-0963">Cytoplasm</keyword>
<evidence type="ECO:0000313" key="7">
    <source>
        <dbReference type="EMBL" id="MDB1998662.1"/>
    </source>
</evidence>
<keyword evidence="4 6" id="KW-0808">Transferase</keyword>
<comment type="function">
    <text evidence="6">Specifically methylates the N7 position of a guanine in 16S rRNA.</text>
</comment>
<dbReference type="HAMAP" id="MF_00074">
    <property type="entry name" value="16SrRNA_methyltr_G"/>
    <property type="match status" value="1"/>
</dbReference>
<dbReference type="PIRSF" id="PIRSF003078">
    <property type="entry name" value="GidB"/>
    <property type="match status" value="1"/>
</dbReference>
<comment type="subcellular location">
    <subcellularLocation>
        <location evidence="6">Cytoplasm</location>
    </subcellularLocation>
</comment>
<dbReference type="Proteomes" id="UP001300871">
    <property type="component" value="Unassembled WGS sequence"/>
</dbReference>
<dbReference type="PANTHER" id="PTHR31760">
    <property type="entry name" value="S-ADENOSYL-L-METHIONINE-DEPENDENT METHYLTRANSFERASES SUPERFAMILY PROTEIN"/>
    <property type="match status" value="1"/>
</dbReference>
<reference evidence="7" key="1">
    <citation type="submission" date="2023-01" db="EMBL/GenBank/DDBJ databases">
        <title>Human gut microbiome strain richness.</title>
        <authorList>
            <person name="Chen-Liaw A."/>
        </authorList>
    </citation>
    <scope>NUCLEOTIDE SEQUENCE</scope>
    <source>
        <strain evidence="7">B1_m1001713B170214d0_201011</strain>
    </source>
</reference>
<keyword evidence="5 6" id="KW-0949">S-adenosyl-L-methionine</keyword>
<feature type="binding site" evidence="6">
    <location>
        <begin position="133"/>
        <end position="134"/>
    </location>
    <ligand>
        <name>S-adenosyl-L-methionine</name>
        <dbReference type="ChEBI" id="CHEBI:59789"/>
    </ligand>
</feature>
<evidence type="ECO:0000256" key="2">
    <source>
        <dbReference type="ARBA" id="ARBA00022552"/>
    </source>
</evidence>
<dbReference type="CDD" id="cd02440">
    <property type="entry name" value="AdoMet_MTases"/>
    <property type="match status" value="1"/>
</dbReference>
<name>A0AAW6ANE2_CLOSY</name>
<dbReference type="FunFam" id="3.40.50.150:FF:000041">
    <property type="entry name" value="Ribosomal RNA small subunit methyltransferase G"/>
    <property type="match status" value="1"/>
</dbReference>
<feature type="binding site" evidence="6">
    <location>
        <position position="87"/>
    </location>
    <ligand>
        <name>S-adenosyl-L-methionine</name>
        <dbReference type="ChEBI" id="CHEBI:59789"/>
    </ligand>
</feature>
<organism evidence="7 8">
    <name type="scientific">Clostridium symbiosum</name>
    <name type="common">Bacteroides symbiosus</name>
    <dbReference type="NCBI Taxonomy" id="1512"/>
    <lineage>
        <taxon>Bacteria</taxon>
        <taxon>Bacillati</taxon>
        <taxon>Bacillota</taxon>
        <taxon>Clostridia</taxon>
        <taxon>Lachnospirales</taxon>
        <taxon>Lachnospiraceae</taxon>
        <taxon>Otoolea</taxon>
    </lineage>
</organism>
<evidence type="ECO:0000256" key="4">
    <source>
        <dbReference type="ARBA" id="ARBA00022679"/>
    </source>
</evidence>
<accession>A0AAW6ANE2</accession>
<dbReference type="InterPro" id="IPR003682">
    <property type="entry name" value="rRNA_ssu_MeTfrase_G"/>
</dbReference>
<evidence type="ECO:0000256" key="3">
    <source>
        <dbReference type="ARBA" id="ARBA00022603"/>
    </source>
</evidence>
<dbReference type="InterPro" id="IPR029063">
    <property type="entry name" value="SAM-dependent_MTases_sf"/>
</dbReference>
<keyword evidence="3 6" id="KW-0489">Methyltransferase</keyword>
<feature type="binding site" evidence="6">
    <location>
        <position position="152"/>
    </location>
    <ligand>
        <name>S-adenosyl-L-methionine</name>
        <dbReference type="ChEBI" id="CHEBI:59789"/>
    </ligand>
</feature>
<dbReference type="AlphaFoldDB" id="A0AAW6ANE2"/>
<dbReference type="Gene3D" id="3.40.50.150">
    <property type="entry name" value="Vaccinia Virus protein VP39"/>
    <property type="match status" value="1"/>
</dbReference>
<dbReference type="GeneID" id="57968520"/>
<dbReference type="Pfam" id="PF02527">
    <property type="entry name" value="GidB"/>
    <property type="match status" value="1"/>
</dbReference>
<comment type="caution">
    <text evidence="6">Lacks conserved residue(s) required for the propagation of feature annotation.</text>
</comment>
<dbReference type="EC" id="2.1.1.-" evidence="6"/>
<evidence type="ECO:0000256" key="6">
    <source>
        <dbReference type="HAMAP-Rule" id="MF_00074"/>
    </source>
</evidence>
<comment type="caution">
    <text evidence="7">The sequence shown here is derived from an EMBL/GenBank/DDBJ whole genome shotgun (WGS) entry which is preliminary data.</text>
</comment>
<evidence type="ECO:0000256" key="5">
    <source>
        <dbReference type="ARBA" id="ARBA00022691"/>
    </source>
</evidence>